<accession>A0A1M2VGN0</accession>
<dbReference type="OrthoDB" id="2750676at2759"/>
<dbReference type="AlphaFoldDB" id="A0A1M2VGN0"/>
<evidence type="ECO:0000256" key="1">
    <source>
        <dbReference type="SAM" id="MobiDB-lite"/>
    </source>
</evidence>
<comment type="caution">
    <text evidence="2">The sequence shown here is derived from an EMBL/GenBank/DDBJ whole genome shotgun (WGS) entry which is preliminary data.</text>
</comment>
<evidence type="ECO:0000313" key="2">
    <source>
        <dbReference type="EMBL" id="OJT06706.1"/>
    </source>
</evidence>
<dbReference type="Proteomes" id="UP000184267">
    <property type="component" value="Unassembled WGS sequence"/>
</dbReference>
<dbReference type="EMBL" id="MNAD01001269">
    <property type="protein sequence ID" value="OJT06706.1"/>
    <property type="molecule type" value="Genomic_DNA"/>
</dbReference>
<proteinExistence type="predicted"/>
<keyword evidence="3" id="KW-1185">Reference proteome</keyword>
<organism evidence="2 3">
    <name type="scientific">Trametes pubescens</name>
    <name type="common">White-rot fungus</name>
    <dbReference type="NCBI Taxonomy" id="154538"/>
    <lineage>
        <taxon>Eukaryota</taxon>
        <taxon>Fungi</taxon>
        <taxon>Dikarya</taxon>
        <taxon>Basidiomycota</taxon>
        <taxon>Agaricomycotina</taxon>
        <taxon>Agaricomycetes</taxon>
        <taxon>Polyporales</taxon>
        <taxon>Polyporaceae</taxon>
        <taxon>Trametes</taxon>
    </lineage>
</organism>
<feature type="compositionally biased region" description="Low complexity" evidence="1">
    <location>
        <begin position="231"/>
        <end position="248"/>
    </location>
</feature>
<evidence type="ECO:0000313" key="3">
    <source>
        <dbReference type="Proteomes" id="UP000184267"/>
    </source>
</evidence>
<sequence>MQYNNSFASSFARGTAKASSTTAETLFSVLATNLHQPRRAIDAPEWDPSRDEVVRPTASCSWGAVGGEQFAKRDSATRPQTFATPGRWGLANHQAPVKHGLPAPTEPWAAAWWAGLVPLKQYTPIDRKQLREEAYQLTESFNPFSSINIAVREAGETDLKQETKTANRAKRCPREEMEELTEEFNPFNPVNVAARAAAETTSPSTRPKTALIAGRQTPALRAQKTSAACESSPQSNASSESTNSSRGSTPPLQEHAHRATRWSMVHALEASLERRSAVVGVSPLGKLASEGAEDELEYRLAFDGAGIVEFPSLDDD</sequence>
<reference evidence="2 3" key="1">
    <citation type="submission" date="2016-10" db="EMBL/GenBank/DDBJ databases">
        <title>Genome sequence of the basidiomycete white-rot fungus Trametes pubescens.</title>
        <authorList>
            <person name="Makela M.R."/>
            <person name="Granchi Z."/>
            <person name="Peng M."/>
            <person name="De Vries R.P."/>
            <person name="Grigoriev I."/>
            <person name="Riley R."/>
            <person name="Hilden K."/>
        </authorList>
    </citation>
    <scope>NUCLEOTIDE SEQUENCE [LARGE SCALE GENOMIC DNA]</scope>
    <source>
        <strain evidence="2 3">FBCC735</strain>
    </source>
</reference>
<feature type="region of interest" description="Disordered" evidence="1">
    <location>
        <begin position="219"/>
        <end position="258"/>
    </location>
</feature>
<protein>
    <submittedName>
        <fullName evidence="2">Uncharacterized protein</fullName>
    </submittedName>
</protein>
<gene>
    <name evidence="2" type="ORF">TRAPUB_2414</name>
</gene>
<name>A0A1M2VGN0_TRAPU</name>